<dbReference type="SUPFAM" id="SSF74924">
    <property type="entry name" value="Cap-Gly domain"/>
    <property type="match status" value="1"/>
</dbReference>
<dbReference type="Pfam" id="PF01302">
    <property type="entry name" value="CAP_GLY"/>
    <property type="match status" value="1"/>
</dbReference>
<dbReference type="InterPro" id="IPR000938">
    <property type="entry name" value="CAP-Gly_domain"/>
</dbReference>
<reference evidence="4" key="1">
    <citation type="submission" date="2014-07" db="EMBL/GenBank/DDBJ databases">
        <authorList>
            <person name="Martin A.A"/>
            <person name="De Silva N."/>
        </authorList>
    </citation>
    <scope>NUCLEOTIDE SEQUENCE</scope>
</reference>
<organism evidence="4 5">
    <name type="scientific">Strongyloides venezuelensis</name>
    <name type="common">Threadworm</name>
    <dbReference type="NCBI Taxonomy" id="75913"/>
    <lineage>
        <taxon>Eukaryota</taxon>
        <taxon>Metazoa</taxon>
        <taxon>Ecdysozoa</taxon>
        <taxon>Nematoda</taxon>
        <taxon>Chromadorea</taxon>
        <taxon>Rhabditida</taxon>
        <taxon>Tylenchina</taxon>
        <taxon>Panagrolaimomorpha</taxon>
        <taxon>Strongyloidoidea</taxon>
        <taxon>Strongyloididae</taxon>
        <taxon>Strongyloides</taxon>
    </lineage>
</organism>
<proteinExistence type="predicted"/>
<dbReference type="InterPro" id="IPR032675">
    <property type="entry name" value="LRR_dom_sf"/>
</dbReference>
<evidence type="ECO:0000256" key="2">
    <source>
        <dbReference type="ARBA" id="ARBA00030180"/>
    </source>
</evidence>
<evidence type="ECO:0000313" key="4">
    <source>
        <dbReference type="Proteomes" id="UP000035680"/>
    </source>
</evidence>
<sequence length="535" mass="60877">MKDTIPIYEKTNHIHATVYHILAMSGNKVSQYLAPVGTRIILHDERLGTIRFVGKLEGRDGIRYGVELDENLGKHNGEFEGKQYFQTQKSKSGVFVWPKDVYHPSDLISVIKNKYTSTANEKSIMVKRMKGKEVEILVDKDVTEALCDIYSLERISLEKAPVGFVNEKDVSSKNIFHRCKTLSIKQCLLTKWSDLFNILKVFPKVGDLSVFGNMLDDLSCQLSDEKVEAYKKIVKNVTTLSVGNCFLNQNCVNVIPLIFENLTELVIAVNPVNSFCPSTKGNFESLKKLILDECVVSDLSYLKDGLLKVPNLEEISLIRSSVENIPDDIYKYLPSLKSMFLRYNDINSWRFVNNINKIPNLKFLEIELSRLPKYSEGDDVLDFVIAKCPGIVSINKHTITGTERSKAEIIFLRDVPESDPDQIEDIKRLKKIYVNIVSSTNKDRDFTKMKLGSIKIEVVKNSSSYIITAPMSLTFKSLIQGAAKKLSFSKMSIKSIDICINNEVINVEKKSFNQNLNDYFYKINENENIKIILLE</sequence>
<dbReference type="STRING" id="75913.A0A0K0FU07"/>
<dbReference type="Proteomes" id="UP000035680">
    <property type="component" value="Unassembled WGS sequence"/>
</dbReference>
<dbReference type="SMART" id="SM01052">
    <property type="entry name" value="CAP_GLY"/>
    <property type="match status" value="1"/>
</dbReference>
<dbReference type="WBParaSite" id="SVE_1581900.1">
    <property type="protein sequence ID" value="SVE_1581900.1"/>
    <property type="gene ID" value="SVE_1581900"/>
</dbReference>
<accession>A0A0K0FU07</accession>
<protein>
    <recommendedName>
        <fullName evidence="1">Tubulin-specific chaperone E</fullName>
    </recommendedName>
    <alternativeName>
        <fullName evidence="2">Tubulin-folding cofactor E</fullName>
    </alternativeName>
</protein>
<keyword evidence="4" id="KW-1185">Reference proteome</keyword>
<dbReference type="PROSITE" id="PS50245">
    <property type="entry name" value="CAP_GLY_2"/>
    <property type="match status" value="1"/>
</dbReference>
<dbReference type="Gene3D" id="2.30.30.190">
    <property type="entry name" value="CAP Gly-rich-like domain"/>
    <property type="match status" value="1"/>
</dbReference>
<dbReference type="Gene3D" id="3.80.10.10">
    <property type="entry name" value="Ribonuclease Inhibitor"/>
    <property type="match status" value="1"/>
</dbReference>
<feature type="domain" description="CAP-Gly" evidence="3">
    <location>
        <begin position="54"/>
        <end position="97"/>
    </location>
</feature>
<reference evidence="5" key="2">
    <citation type="submission" date="2015-08" db="UniProtKB">
        <authorList>
            <consortium name="WormBaseParasite"/>
        </authorList>
    </citation>
    <scope>IDENTIFICATION</scope>
</reference>
<name>A0A0K0FU07_STRVS</name>
<evidence type="ECO:0000259" key="3">
    <source>
        <dbReference type="PROSITE" id="PS50245"/>
    </source>
</evidence>
<dbReference type="SUPFAM" id="SSF52047">
    <property type="entry name" value="RNI-like"/>
    <property type="match status" value="1"/>
</dbReference>
<dbReference type="AlphaFoldDB" id="A0A0K0FU07"/>
<dbReference type="InterPro" id="IPR036859">
    <property type="entry name" value="CAP-Gly_dom_sf"/>
</dbReference>
<evidence type="ECO:0000256" key="1">
    <source>
        <dbReference type="ARBA" id="ARBA00015004"/>
    </source>
</evidence>
<evidence type="ECO:0000313" key="5">
    <source>
        <dbReference type="WBParaSite" id="SVE_1581900.1"/>
    </source>
</evidence>